<organism evidence="2">
    <name type="scientific">Micrurus carvalhoi</name>
    <dbReference type="NCBI Taxonomy" id="3147026"/>
    <lineage>
        <taxon>Eukaryota</taxon>
        <taxon>Metazoa</taxon>
        <taxon>Chordata</taxon>
        <taxon>Craniata</taxon>
        <taxon>Vertebrata</taxon>
        <taxon>Euteleostomi</taxon>
        <taxon>Lepidosauria</taxon>
        <taxon>Squamata</taxon>
        <taxon>Bifurcata</taxon>
        <taxon>Unidentata</taxon>
        <taxon>Episquamata</taxon>
        <taxon>Toxicofera</taxon>
        <taxon>Serpentes</taxon>
        <taxon>Colubroidea</taxon>
        <taxon>Elapidae</taxon>
        <taxon>Elapinae</taxon>
        <taxon>Micrurus</taxon>
    </lineage>
</organism>
<accession>A0A2H6MZ08</accession>
<feature type="coiled-coil region" evidence="1">
    <location>
        <begin position="142"/>
        <end position="169"/>
    </location>
</feature>
<proteinExistence type="predicted"/>
<evidence type="ECO:0000256" key="1">
    <source>
        <dbReference type="SAM" id="Coils"/>
    </source>
</evidence>
<dbReference type="AlphaFoldDB" id="A0A2H6MZ08"/>
<keyword evidence="1" id="KW-0175">Coiled coil</keyword>
<reference evidence="2" key="1">
    <citation type="submission" date="2017-07" db="EMBL/GenBank/DDBJ databases">
        <authorList>
            <person name="Mikheyev A."/>
            <person name="Grau M."/>
        </authorList>
    </citation>
    <scope>NUCLEOTIDE SEQUENCE</scope>
    <source>
        <tissue evidence="2">Venom_gland</tissue>
    </source>
</reference>
<sequence length="206" mass="23622">MRTDGNYSRYECCNLMVCFKACKAVSYLWGFPSIGFSGTPSKEYKERKAVENVAVQQLQRILKEVDCLNTFPSGFWPSWDGIEMALAILLDYLCEMNAINSFEAEYIRNLQKQICLLEYETAYLREKAKNATQVPPKVTRKATMLSQTLKELEATINRTETDIAKKENSTKHYEIETQAIHKRLQILSGNEKLFLCGVILAIKLNL</sequence>
<name>A0A2H6MZ08_9SAUR</name>
<evidence type="ECO:0000313" key="2">
    <source>
        <dbReference type="EMBL" id="LAA20814.1"/>
    </source>
</evidence>
<dbReference type="EMBL" id="IACI01029276">
    <property type="protein sequence ID" value="LAA20814.1"/>
    <property type="molecule type" value="Transcribed_RNA"/>
</dbReference>
<protein>
    <submittedName>
        <fullName evidence="2">Uncharacterized protein</fullName>
    </submittedName>
</protein>
<reference evidence="2" key="2">
    <citation type="submission" date="2017-12" db="EMBL/GenBank/DDBJ databases">
        <title>Coralsnake Venomics: Analyses of Venom Gland Transcriptomes and Proteomes of Six Brazilian Taxa.</title>
        <authorList>
            <person name="Aird S.D."/>
            <person name="Jorge da Silva N."/>
            <person name="Qiu L."/>
            <person name="Villar-Briones A."/>
            <person name="Aparecida-Saddi V."/>
            <person name="Campos-Telles M.P."/>
            <person name="Grau M."/>
            <person name="Mikheyev A.S."/>
        </authorList>
    </citation>
    <scope>NUCLEOTIDE SEQUENCE</scope>
    <source>
        <tissue evidence="2">Venom_gland</tissue>
    </source>
</reference>